<feature type="domain" description="Tudor" evidence="9">
    <location>
        <begin position="1380"/>
        <end position="1438"/>
    </location>
</feature>
<dbReference type="InterPro" id="IPR001841">
    <property type="entry name" value="Znf_RING"/>
</dbReference>
<feature type="compositionally biased region" description="Basic and acidic residues" evidence="6">
    <location>
        <begin position="963"/>
        <end position="976"/>
    </location>
</feature>
<dbReference type="PROSITE" id="PS50119">
    <property type="entry name" value="ZF_BBOX"/>
    <property type="match status" value="1"/>
</dbReference>
<keyword evidence="11" id="KW-1185">Reference proteome</keyword>
<feature type="domain" description="RING-type" evidence="7">
    <location>
        <begin position="6"/>
        <end position="66"/>
    </location>
</feature>
<feature type="compositionally biased region" description="Polar residues" evidence="6">
    <location>
        <begin position="921"/>
        <end position="962"/>
    </location>
</feature>
<dbReference type="Gene3D" id="2.30.30.140">
    <property type="match status" value="5"/>
</dbReference>
<dbReference type="PANTHER" id="PTHR16442">
    <property type="entry name" value="RING FINGER PROTEIN 17"/>
    <property type="match status" value="1"/>
</dbReference>
<evidence type="ECO:0000256" key="3">
    <source>
        <dbReference type="ARBA" id="ARBA00022833"/>
    </source>
</evidence>
<organism evidence="10 11">
    <name type="scientific">Elysia chlorotica</name>
    <name type="common">Eastern emerald elysia</name>
    <name type="synonym">Sea slug</name>
    <dbReference type="NCBI Taxonomy" id="188477"/>
    <lineage>
        <taxon>Eukaryota</taxon>
        <taxon>Metazoa</taxon>
        <taxon>Spiralia</taxon>
        <taxon>Lophotrochozoa</taxon>
        <taxon>Mollusca</taxon>
        <taxon>Gastropoda</taxon>
        <taxon>Heterobranchia</taxon>
        <taxon>Euthyneura</taxon>
        <taxon>Panpulmonata</taxon>
        <taxon>Sacoglossa</taxon>
        <taxon>Placobranchoidea</taxon>
        <taxon>Plakobranchidae</taxon>
        <taxon>Elysia</taxon>
    </lineage>
</organism>
<dbReference type="InterPro" id="IPR017907">
    <property type="entry name" value="Znf_RING_CS"/>
</dbReference>
<feature type="domain" description="B box-type" evidence="8">
    <location>
        <begin position="176"/>
        <end position="217"/>
    </location>
</feature>
<feature type="coiled-coil region" evidence="5">
    <location>
        <begin position="286"/>
        <end position="317"/>
    </location>
</feature>
<dbReference type="SUPFAM" id="SSF57850">
    <property type="entry name" value="RING/U-box"/>
    <property type="match status" value="1"/>
</dbReference>
<dbReference type="SUPFAM" id="SSF63748">
    <property type="entry name" value="Tudor/PWWP/MBT"/>
    <property type="match status" value="5"/>
</dbReference>
<dbReference type="EMBL" id="RQTK01001715">
    <property type="protein sequence ID" value="RUS69352.1"/>
    <property type="molecule type" value="Genomic_DNA"/>
</dbReference>
<dbReference type="Pfam" id="PF00643">
    <property type="entry name" value="zf-B_box"/>
    <property type="match status" value="1"/>
</dbReference>
<dbReference type="PROSITE" id="PS50304">
    <property type="entry name" value="TUDOR"/>
    <property type="match status" value="5"/>
</dbReference>
<feature type="compositionally biased region" description="Basic and acidic residues" evidence="6">
    <location>
        <begin position="1012"/>
        <end position="1027"/>
    </location>
</feature>
<dbReference type="SUPFAM" id="SSF57845">
    <property type="entry name" value="B-box zinc-binding domain"/>
    <property type="match status" value="1"/>
</dbReference>
<feature type="compositionally biased region" description="Low complexity" evidence="6">
    <location>
        <begin position="451"/>
        <end position="462"/>
    </location>
</feature>
<dbReference type="SMART" id="SM00333">
    <property type="entry name" value="TUDOR"/>
    <property type="match status" value="5"/>
</dbReference>
<feature type="region of interest" description="Disordered" evidence="6">
    <location>
        <begin position="1788"/>
        <end position="1860"/>
    </location>
</feature>
<accession>A0A433SJZ8</accession>
<protein>
    <recommendedName>
        <fullName evidence="12">RING finger protein 17</fullName>
    </recommendedName>
</protein>
<evidence type="ECO:0000259" key="9">
    <source>
        <dbReference type="PROSITE" id="PS50304"/>
    </source>
</evidence>
<dbReference type="Pfam" id="PF00567">
    <property type="entry name" value="TUDOR"/>
    <property type="match status" value="5"/>
</dbReference>
<evidence type="ECO:0000256" key="6">
    <source>
        <dbReference type="SAM" id="MobiDB-lite"/>
    </source>
</evidence>
<feature type="domain" description="Tudor" evidence="9">
    <location>
        <begin position="759"/>
        <end position="817"/>
    </location>
</feature>
<dbReference type="InterPro" id="IPR013083">
    <property type="entry name" value="Znf_RING/FYVE/PHD"/>
</dbReference>
<feature type="region of interest" description="Disordered" evidence="6">
    <location>
        <begin position="445"/>
        <end position="464"/>
    </location>
</feature>
<evidence type="ECO:0000256" key="2">
    <source>
        <dbReference type="ARBA" id="ARBA00022771"/>
    </source>
</evidence>
<feature type="domain" description="Tudor" evidence="9">
    <location>
        <begin position="530"/>
        <end position="596"/>
    </location>
</feature>
<dbReference type="OrthoDB" id="5800423at2759"/>
<dbReference type="SMART" id="SM00184">
    <property type="entry name" value="RING"/>
    <property type="match status" value="2"/>
</dbReference>
<sequence length="1860" mass="209129">MKPKICSGCNLPYTTYHTRVSTSRNGSSRLPLLLKCGHTFCESCLSLKIVPKKGLQGQHIICSTCKAYTPLQNGIKDLQANLYLLGQLGVGERSKLQLNLGEFVPEASSKRLSTKVDKEIFVRKCKICDTFKNLCKCLECDSIMCCDCFEKFHRVSAAIRQHKPVPLISNKNETQSASPTCEEHGRLIEYHCTDDNTAICSRCYIIGSHKNHSIISFEEKNKELLNDIEIESETAQRVIHLLDKSDEKIAVFVPQCEHEIKKVVETMSDSFLHLHTLLQVREMEIIDSLTQIFKEIKNNLEEKRESFCVNKMELEAAVRSARMLIENNALVIDSAALLENLKAAKTMPCHVVKKSQTESSLSLKWDETCKEDLVKSMQSFGSILGDALDNMAFLSLDNVPPDLEDQDNDDRISVTSSVSTCDRKKVNRLSSIISSSDGVIIENSDADSDISRSGNSKKNSSSEVAKQPFQETLILPVVKGKAQKVSVTHICSPNDFLVQLSSNKRKLETLSHNINTWCRRDASIKYIPINIEVGDFVLARYSVDKTWYRARVLGLGADNTESKNNSKVHVQYMDYGNEEFVPLKELRSMEKRFMLYPVFTVRCCLRDIAPYDEQKPWSPDTIAEFQKMTENQVLLLSTFAEQSQIYEVDLLYIPNENVLDDGYVSVRDTLVFLELARFKTHSDAAKHMPTPSSYKKVDFIKPTVMKSGITVDVIVTSVESPSKLHIVCKGDEHVYYLNMQEEMQEIYSKDSLNIYSLYYPRLNMVCSVLAKDDFWYRAKVISAPKHGQVTVSLVDVGSNLIVGCDHLKKLHSKFVKLPAQAIYCSLADISPVTGASCKWSAEAKLWSKKTLNEASGLARIKSWGEPAEIVLWLGSKMSAPASHSINFLLVEMGCAISTGLSSVGATQESLYDSSILPKPSSRGSEGQSTAKKMRSNRVNNRTVHVSNDQNHASFKSGASSETDTTHKSASDKDFKSPSKKNMMADCGGDSKLKSPKKTKNQLQDTSKSEQTSSREKERVQKEIHRAMSSDSAGDSNFNSIYIEVIISSYESPSDFVLRVRDKENQLKTLMRDMQEEYKDSSASPDANWKLGEFCAVKHPDDKLWYRGKILSCDPYYLVEMVDFGFKKIVDYLDIRLLARPLGEFMECAAVRCHIANLVPAGSGDPTKWSRTASEFMKTETKDRRLFIKQEGDVNDQGLPIDIIVETEIPETAFDPAVRMYHSLRQAILDKGLAMPTKKGPQTLSPVVDASEPFQRVIFEKKTGVYQTDAEPVNALTNENLPMPETIEAVVANGAETEFSSAGLEFEAQSSSNGETAMMESFVLPMYPLLTVNEPSEVFPTYVDHSGVIYVQPKEWEDMVIHLDYELQRVYSSVSHVPNKQWEAEQVCVAYYPTDDRWYRAVIKETQDYEVEVHYIDYGNTETVKTSYLREMLPEFGKIHPLALYCKLHDIVPNTLDNKWPTPVLEYMHELMVNAWCGMNIVKVEENGLLQVELTKTNGLDLGCHLVEQGMASRISDLSSEYDKSRLITQVLSEHSSFPTLEVGGCGDIFQATLTHVELPNLIYMQRVRIADTDELDFVKSEEIARINNMIDEFEYMTQRLNSCKSMPLSQLPGVGFMCAAKYSYDDVWYRALVIDSYKSKGSSLIFYVDFGTSEVVPMDNLRILPSEFWSLPAQAIRIFFNIVPPSGPNGFWKRDSINGVVQALACKEIVVKITQTSPLTGELLTVGEDGDTRLAYESVIEAGLALLPKSFENMGIQDDDDDDVVVEGIEQEQAVIDDETSEFTEQQLNLEDSGSNARVDWWGTDTSKEERGNGKDLYEEKTAEETGEHEAFSSSDGWTTDEEEDKDSDGTVVQAITDNT</sequence>
<dbReference type="GO" id="GO:0008270">
    <property type="term" value="F:zinc ion binding"/>
    <property type="evidence" value="ECO:0007669"/>
    <property type="project" value="UniProtKB-KW"/>
</dbReference>
<dbReference type="CDD" id="cd19757">
    <property type="entry name" value="Bbox1"/>
    <property type="match status" value="1"/>
</dbReference>
<feature type="region of interest" description="Disordered" evidence="6">
    <location>
        <begin position="913"/>
        <end position="1032"/>
    </location>
</feature>
<feature type="domain" description="Tudor" evidence="9">
    <location>
        <begin position="1611"/>
        <end position="1671"/>
    </location>
</feature>
<dbReference type="FunFam" id="2.30.30.140:FF:000018">
    <property type="entry name" value="Serine/threonine-protein kinase 31"/>
    <property type="match status" value="3"/>
</dbReference>
<dbReference type="SMART" id="SM00336">
    <property type="entry name" value="BBOX"/>
    <property type="match status" value="1"/>
</dbReference>
<dbReference type="PROSITE" id="PS00518">
    <property type="entry name" value="ZF_RING_1"/>
    <property type="match status" value="1"/>
</dbReference>
<keyword evidence="2 4" id="KW-0863">Zinc-finger</keyword>
<keyword evidence="3" id="KW-0862">Zinc</keyword>
<keyword evidence="1" id="KW-0479">Metal-binding</keyword>
<dbReference type="CDD" id="cd20379">
    <property type="entry name" value="Tudor_dTUD-like"/>
    <property type="match status" value="1"/>
</dbReference>
<dbReference type="Proteomes" id="UP000271974">
    <property type="component" value="Unassembled WGS sequence"/>
</dbReference>
<feature type="compositionally biased region" description="Polar residues" evidence="6">
    <location>
        <begin position="1000"/>
        <end position="1011"/>
    </location>
</feature>
<comment type="caution">
    <text evidence="10">The sequence shown here is derived from an EMBL/GenBank/DDBJ whole genome shotgun (WGS) entry which is preliminary data.</text>
</comment>
<evidence type="ECO:0000259" key="8">
    <source>
        <dbReference type="PROSITE" id="PS50119"/>
    </source>
</evidence>
<feature type="domain" description="Tudor" evidence="9">
    <location>
        <begin position="1087"/>
        <end position="1144"/>
    </location>
</feature>
<evidence type="ECO:0000313" key="11">
    <source>
        <dbReference type="Proteomes" id="UP000271974"/>
    </source>
</evidence>
<keyword evidence="5" id="KW-0175">Coiled coil</keyword>
<dbReference type="InterPro" id="IPR000315">
    <property type="entry name" value="Znf_B-box"/>
</dbReference>
<dbReference type="Gene3D" id="2.40.50.90">
    <property type="match status" value="4"/>
</dbReference>
<gene>
    <name evidence="10" type="ORF">EGW08_022885</name>
</gene>
<dbReference type="Gene3D" id="3.30.40.10">
    <property type="entry name" value="Zinc/RING finger domain, C3HC4 (zinc finger)"/>
    <property type="match status" value="1"/>
</dbReference>
<proteinExistence type="predicted"/>
<name>A0A433SJZ8_ELYCH</name>
<feature type="compositionally biased region" description="Basic and acidic residues" evidence="6">
    <location>
        <begin position="1806"/>
        <end position="1831"/>
    </location>
</feature>
<evidence type="ECO:0000256" key="5">
    <source>
        <dbReference type="SAM" id="Coils"/>
    </source>
</evidence>
<dbReference type="STRING" id="188477.A0A433SJZ8"/>
<evidence type="ECO:0000256" key="1">
    <source>
        <dbReference type="ARBA" id="ARBA00022723"/>
    </source>
</evidence>
<dbReference type="CDD" id="cd19769">
    <property type="entry name" value="Bbox2_TRIM16-like"/>
    <property type="match status" value="1"/>
</dbReference>
<evidence type="ECO:0008006" key="12">
    <source>
        <dbReference type="Google" id="ProtNLM"/>
    </source>
</evidence>
<evidence type="ECO:0000259" key="7">
    <source>
        <dbReference type="PROSITE" id="PS50089"/>
    </source>
</evidence>
<reference evidence="10 11" key="1">
    <citation type="submission" date="2019-01" db="EMBL/GenBank/DDBJ databases">
        <title>A draft genome assembly of the solar-powered sea slug Elysia chlorotica.</title>
        <authorList>
            <person name="Cai H."/>
            <person name="Li Q."/>
            <person name="Fang X."/>
            <person name="Li J."/>
            <person name="Curtis N.E."/>
            <person name="Altenburger A."/>
            <person name="Shibata T."/>
            <person name="Feng M."/>
            <person name="Maeda T."/>
            <person name="Schwartz J.A."/>
            <person name="Shigenobu S."/>
            <person name="Lundholm N."/>
            <person name="Nishiyama T."/>
            <person name="Yang H."/>
            <person name="Hasebe M."/>
            <person name="Li S."/>
            <person name="Pierce S.K."/>
            <person name="Wang J."/>
        </authorList>
    </citation>
    <scope>NUCLEOTIDE SEQUENCE [LARGE SCALE GENOMIC DNA]</scope>
    <source>
        <strain evidence="10">EC2010</strain>
        <tissue evidence="10">Whole organism of an adult</tissue>
    </source>
</reference>
<evidence type="ECO:0000313" key="10">
    <source>
        <dbReference type="EMBL" id="RUS69352.1"/>
    </source>
</evidence>
<dbReference type="PROSITE" id="PS50089">
    <property type="entry name" value="ZF_RING_2"/>
    <property type="match status" value="1"/>
</dbReference>
<dbReference type="PANTHER" id="PTHR16442:SF1">
    <property type="entry name" value="RING FINGER PROTEIN 17"/>
    <property type="match status" value="1"/>
</dbReference>
<evidence type="ECO:0000256" key="4">
    <source>
        <dbReference type="PROSITE-ProRule" id="PRU00024"/>
    </source>
</evidence>
<dbReference type="Gene3D" id="3.30.160.60">
    <property type="entry name" value="Classic Zinc Finger"/>
    <property type="match status" value="1"/>
</dbReference>
<dbReference type="InterPro" id="IPR035437">
    <property type="entry name" value="SNase_OB-fold_sf"/>
</dbReference>
<dbReference type="InterPro" id="IPR002999">
    <property type="entry name" value="Tudor"/>
</dbReference>